<reference evidence="5 6" key="1">
    <citation type="submission" date="2018-09" db="EMBL/GenBank/DDBJ databases">
        <title>Genomic Encyclopedia of Archaeal and Bacterial Type Strains, Phase II (KMG-II): from individual species to whole genera.</title>
        <authorList>
            <person name="Goeker M."/>
        </authorList>
    </citation>
    <scope>NUCLEOTIDE SEQUENCE [LARGE SCALE GENOMIC DNA]</scope>
    <source>
        <strain evidence="5 6">DSM 27148</strain>
    </source>
</reference>
<dbReference type="GO" id="GO:0043565">
    <property type="term" value="F:sequence-specific DNA binding"/>
    <property type="evidence" value="ECO:0007669"/>
    <property type="project" value="InterPro"/>
</dbReference>
<dbReference type="PROSITE" id="PS01124">
    <property type="entry name" value="HTH_ARAC_FAMILY_2"/>
    <property type="match status" value="1"/>
</dbReference>
<dbReference type="InterPro" id="IPR020449">
    <property type="entry name" value="Tscrpt_reg_AraC-type_HTH"/>
</dbReference>
<dbReference type="Gene3D" id="2.60.120.10">
    <property type="entry name" value="Jelly Rolls"/>
    <property type="match status" value="1"/>
</dbReference>
<evidence type="ECO:0000259" key="4">
    <source>
        <dbReference type="PROSITE" id="PS01124"/>
    </source>
</evidence>
<dbReference type="PRINTS" id="PR00032">
    <property type="entry name" value="HTHARAC"/>
</dbReference>
<dbReference type="GO" id="GO:0003700">
    <property type="term" value="F:DNA-binding transcription factor activity"/>
    <property type="evidence" value="ECO:0007669"/>
    <property type="project" value="InterPro"/>
</dbReference>
<dbReference type="OrthoDB" id="2569619at2"/>
<dbReference type="PANTHER" id="PTHR43280:SF17">
    <property type="entry name" value="ARAC-TYPE DNA-BINDING DOMAIN-CONTAINING PROTEIN"/>
    <property type="match status" value="1"/>
</dbReference>
<dbReference type="InterPro" id="IPR014710">
    <property type="entry name" value="RmlC-like_jellyroll"/>
</dbReference>
<dbReference type="Gene3D" id="1.10.10.60">
    <property type="entry name" value="Homeodomain-like"/>
    <property type="match status" value="2"/>
</dbReference>
<dbReference type="SUPFAM" id="SSF51215">
    <property type="entry name" value="Regulatory protein AraC"/>
    <property type="match status" value="1"/>
</dbReference>
<dbReference type="Pfam" id="PF12833">
    <property type="entry name" value="HTH_18"/>
    <property type="match status" value="1"/>
</dbReference>
<protein>
    <submittedName>
        <fullName evidence="5">AraC-like DNA-binding protein</fullName>
    </submittedName>
</protein>
<evidence type="ECO:0000256" key="1">
    <source>
        <dbReference type="ARBA" id="ARBA00023015"/>
    </source>
</evidence>
<dbReference type="InterPro" id="IPR018060">
    <property type="entry name" value="HTH_AraC"/>
</dbReference>
<proteinExistence type="predicted"/>
<dbReference type="InterPro" id="IPR009057">
    <property type="entry name" value="Homeodomain-like_sf"/>
</dbReference>
<name>A0A419VW24_9BACT</name>
<dbReference type="Pfam" id="PF02311">
    <property type="entry name" value="AraC_binding"/>
    <property type="match status" value="1"/>
</dbReference>
<evidence type="ECO:0000313" key="5">
    <source>
        <dbReference type="EMBL" id="RKD86369.1"/>
    </source>
</evidence>
<feature type="domain" description="HTH araC/xylS-type" evidence="4">
    <location>
        <begin position="176"/>
        <end position="276"/>
    </location>
</feature>
<dbReference type="Proteomes" id="UP000283387">
    <property type="component" value="Unassembled WGS sequence"/>
</dbReference>
<evidence type="ECO:0000256" key="3">
    <source>
        <dbReference type="ARBA" id="ARBA00023163"/>
    </source>
</evidence>
<dbReference type="SUPFAM" id="SSF46689">
    <property type="entry name" value="Homeodomain-like"/>
    <property type="match status" value="1"/>
</dbReference>
<dbReference type="InterPro" id="IPR003313">
    <property type="entry name" value="AraC-bd"/>
</dbReference>
<evidence type="ECO:0000313" key="6">
    <source>
        <dbReference type="Proteomes" id="UP000283387"/>
    </source>
</evidence>
<keyword evidence="3" id="KW-0804">Transcription</keyword>
<keyword evidence="1" id="KW-0805">Transcription regulation</keyword>
<accession>A0A419VW24</accession>
<organism evidence="5 6">
    <name type="scientific">Mangrovibacterium diazotrophicum</name>
    <dbReference type="NCBI Taxonomy" id="1261403"/>
    <lineage>
        <taxon>Bacteria</taxon>
        <taxon>Pseudomonadati</taxon>
        <taxon>Bacteroidota</taxon>
        <taxon>Bacteroidia</taxon>
        <taxon>Marinilabiliales</taxon>
        <taxon>Prolixibacteraceae</taxon>
        <taxon>Mangrovibacterium</taxon>
    </lineage>
</organism>
<dbReference type="RefSeq" id="WP_120275068.1">
    <property type="nucleotide sequence ID" value="NZ_RAPN01000004.1"/>
</dbReference>
<keyword evidence="2 5" id="KW-0238">DNA-binding</keyword>
<keyword evidence="6" id="KW-1185">Reference proteome</keyword>
<evidence type="ECO:0000256" key="2">
    <source>
        <dbReference type="ARBA" id="ARBA00023125"/>
    </source>
</evidence>
<dbReference type="SMART" id="SM00342">
    <property type="entry name" value="HTH_ARAC"/>
    <property type="match status" value="1"/>
</dbReference>
<dbReference type="InterPro" id="IPR037923">
    <property type="entry name" value="HTH-like"/>
</dbReference>
<dbReference type="PANTHER" id="PTHR43280">
    <property type="entry name" value="ARAC-FAMILY TRANSCRIPTIONAL REGULATOR"/>
    <property type="match status" value="1"/>
</dbReference>
<gene>
    <name evidence="5" type="ORF">BC643_4060</name>
</gene>
<sequence length="284" mass="32571">MNIEKLTVAVAVERLQLEEQQTGLLKHDFHEFIYFEKGSGVYCYEQVNTTFSAGDLFLVNKGNVHSLRIEEPSVVYSVKFAEKTRLKLKEMSGSLKEIAGPPVKTKSPVNAKVSFSEEDRPLADRLFEFLLLLGEDHVKNESQILLQMITLVTLTERNLSFAPSLNDVPRNRELIRSILKHISRNLRDPEKLTLARIADEFKMSTNKLGAYFRQETGHTVKQFISSSRMTVIGDRVANSELSFSEIAFEYGFVDESHLNKMFKKHFGKTPTEYRREKNENTKTS</sequence>
<dbReference type="EMBL" id="RAPN01000004">
    <property type="protein sequence ID" value="RKD86369.1"/>
    <property type="molecule type" value="Genomic_DNA"/>
</dbReference>
<dbReference type="AlphaFoldDB" id="A0A419VW24"/>
<comment type="caution">
    <text evidence="5">The sequence shown here is derived from an EMBL/GenBank/DDBJ whole genome shotgun (WGS) entry which is preliminary data.</text>
</comment>